<dbReference type="EMBL" id="CP001787">
    <property type="protein sequence ID" value="ACX72548.1"/>
    <property type="molecule type" value="Genomic_DNA"/>
</dbReference>
<keyword evidence="3" id="KW-1185">Reference proteome</keyword>
<gene>
    <name evidence="2" type="ordered locus">Metvu_0690</name>
</gene>
<evidence type="ECO:0000256" key="1">
    <source>
        <dbReference type="SAM" id="Phobius"/>
    </source>
</evidence>
<sequence>MNKKSLKLLRNVGIFTIIGMIFGALFGYFCMVYYLLFIDPYLKIPNKFYPLKSSTLFLFIFLMIFLFGFFGACLDGNPKTIKEFKISTISIIVGIFIYSIILLIIILVSGDALSTYISYKNQGVLWIGGIIVILCSYFLIKKYLFKVSW</sequence>
<protein>
    <submittedName>
        <fullName evidence="2">Uncharacterized protein</fullName>
    </submittedName>
</protein>
<keyword evidence="1" id="KW-0812">Transmembrane</keyword>
<accession>C9RG46</accession>
<feature type="transmembrane region" description="Helical" evidence="1">
    <location>
        <begin position="123"/>
        <end position="140"/>
    </location>
</feature>
<evidence type="ECO:0000313" key="3">
    <source>
        <dbReference type="Proteomes" id="UP000002063"/>
    </source>
</evidence>
<name>C9RG46_METVM</name>
<keyword evidence="1" id="KW-0472">Membrane</keyword>
<feature type="transmembrane region" description="Helical" evidence="1">
    <location>
        <begin position="56"/>
        <end position="74"/>
    </location>
</feature>
<dbReference type="RefSeq" id="WP_015732769.1">
    <property type="nucleotide sequence ID" value="NC_013407.1"/>
</dbReference>
<dbReference type="GeneID" id="8513027"/>
<reference evidence="2" key="1">
    <citation type="submission" date="2009-10" db="EMBL/GenBank/DDBJ databases">
        <title>Complete sequence of chromosome of Methanocaldococcus vulcanius M7.</title>
        <authorList>
            <consortium name="US DOE Joint Genome Institute"/>
            <person name="Lucas S."/>
            <person name="Copeland A."/>
            <person name="Lapidus A."/>
            <person name="Glavina del Rio T."/>
            <person name="Dalin E."/>
            <person name="Tice H."/>
            <person name="Bruce D."/>
            <person name="Goodwin L."/>
            <person name="Pitluck S."/>
            <person name="Lcollab F.I."/>
            <person name="Brettin T."/>
            <person name="Detter J.C."/>
            <person name="Han C."/>
            <person name="Tapia R."/>
            <person name="Kuske C.R."/>
            <person name="Schmutz J."/>
            <person name="Larimer F."/>
            <person name="Land M."/>
            <person name="Hauser L."/>
            <person name="Kyrpides N."/>
            <person name="Ovchinikova G."/>
            <person name="Sieprawska-Lupa M."/>
            <person name="Whitman W.B."/>
            <person name="Woyke T."/>
        </authorList>
    </citation>
    <scope>NUCLEOTIDE SEQUENCE [LARGE SCALE GENOMIC DNA]</scope>
    <source>
        <strain evidence="2">M7</strain>
    </source>
</reference>
<dbReference type="Proteomes" id="UP000002063">
    <property type="component" value="Chromosome"/>
</dbReference>
<organism evidence="2 3">
    <name type="scientific">Methanocaldococcus vulcanius (strain ATCC 700851 / DSM 12094 / M7)</name>
    <name type="common">Methanococcus vulcanius</name>
    <dbReference type="NCBI Taxonomy" id="579137"/>
    <lineage>
        <taxon>Archaea</taxon>
        <taxon>Methanobacteriati</taxon>
        <taxon>Methanobacteriota</taxon>
        <taxon>Methanomada group</taxon>
        <taxon>Methanococci</taxon>
        <taxon>Methanococcales</taxon>
        <taxon>Methanocaldococcaceae</taxon>
        <taxon>Methanocaldococcus</taxon>
    </lineage>
</organism>
<evidence type="ECO:0000313" key="2">
    <source>
        <dbReference type="EMBL" id="ACX72548.1"/>
    </source>
</evidence>
<dbReference type="HOGENOM" id="CLU_1754736_0_0_2"/>
<feature type="transmembrane region" description="Helical" evidence="1">
    <location>
        <begin position="12"/>
        <end position="36"/>
    </location>
</feature>
<dbReference type="STRING" id="579137.Metvu_0690"/>
<keyword evidence="1" id="KW-1133">Transmembrane helix</keyword>
<dbReference type="OrthoDB" id="66620at2157"/>
<feature type="transmembrane region" description="Helical" evidence="1">
    <location>
        <begin position="86"/>
        <end position="108"/>
    </location>
</feature>
<proteinExistence type="predicted"/>
<dbReference type="KEGG" id="mvu:Metvu_0690"/>
<dbReference type="AlphaFoldDB" id="C9RG46"/>
<dbReference type="eggNOG" id="arCOG12005">
    <property type="taxonomic scope" value="Archaea"/>
</dbReference>